<comment type="caution">
    <text evidence="2">The sequence shown here is derived from an EMBL/GenBank/DDBJ whole genome shotgun (WGS) entry which is preliminary data.</text>
</comment>
<keyword evidence="1" id="KW-0812">Transmembrane</keyword>
<feature type="transmembrane region" description="Helical" evidence="1">
    <location>
        <begin position="40"/>
        <end position="59"/>
    </location>
</feature>
<accession>A0A0C2IIQ5</accession>
<feature type="transmembrane region" description="Helical" evidence="1">
    <location>
        <begin position="79"/>
        <end position="101"/>
    </location>
</feature>
<protein>
    <submittedName>
        <fullName evidence="2">Uncharacterized protein</fullName>
    </submittedName>
</protein>
<organism evidence="2 3">
    <name type="scientific">Thelohanellus kitauei</name>
    <name type="common">Myxosporean</name>
    <dbReference type="NCBI Taxonomy" id="669202"/>
    <lineage>
        <taxon>Eukaryota</taxon>
        <taxon>Metazoa</taxon>
        <taxon>Cnidaria</taxon>
        <taxon>Myxozoa</taxon>
        <taxon>Myxosporea</taxon>
        <taxon>Bivalvulida</taxon>
        <taxon>Platysporina</taxon>
        <taxon>Myxobolidae</taxon>
        <taxon>Thelohanellus</taxon>
    </lineage>
</organism>
<dbReference type="AlphaFoldDB" id="A0A0C2IIQ5"/>
<keyword evidence="1" id="KW-0472">Membrane</keyword>
<evidence type="ECO:0000313" key="3">
    <source>
        <dbReference type="Proteomes" id="UP000031668"/>
    </source>
</evidence>
<dbReference type="EMBL" id="JWZT01003947">
    <property type="protein sequence ID" value="KII65214.1"/>
    <property type="molecule type" value="Genomic_DNA"/>
</dbReference>
<dbReference type="Proteomes" id="UP000031668">
    <property type="component" value="Unassembled WGS sequence"/>
</dbReference>
<evidence type="ECO:0000313" key="2">
    <source>
        <dbReference type="EMBL" id="KII65214.1"/>
    </source>
</evidence>
<keyword evidence="3" id="KW-1185">Reference proteome</keyword>
<gene>
    <name evidence="2" type="ORF">RF11_15117</name>
</gene>
<evidence type="ECO:0000256" key="1">
    <source>
        <dbReference type="SAM" id="Phobius"/>
    </source>
</evidence>
<sequence length="121" mass="14375">MVGHIFDFDKMQLKYSCKFGEDLDYRNYRIVFNVLPNTKFMLFFYFSVLRPSLTILNGIAIPQKLGICVSKCASFKDRFLATSSILFWVSLNVAYSQHLYIDTFFYMFAVNQYFRYFPLIT</sequence>
<keyword evidence="1" id="KW-1133">Transmembrane helix</keyword>
<reference evidence="2 3" key="1">
    <citation type="journal article" date="2014" name="Genome Biol. Evol.">
        <title>The genome of the myxosporean Thelohanellus kitauei shows adaptations to nutrient acquisition within its fish host.</title>
        <authorList>
            <person name="Yang Y."/>
            <person name="Xiong J."/>
            <person name="Zhou Z."/>
            <person name="Huo F."/>
            <person name="Miao W."/>
            <person name="Ran C."/>
            <person name="Liu Y."/>
            <person name="Zhang J."/>
            <person name="Feng J."/>
            <person name="Wang M."/>
            <person name="Wang M."/>
            <person name="Wang L."/>
            <person name="Yao B."/>
        </authorList>
    </citation>
    <scope>NUCLEOTIDE SEQUENCE [LARGE SCALE GENOMIC DNA]</scope>
    <source>
        <strain evidence="2">Wuqing</strain>
    </source>
</reference>
<name>A0A0C2IIQ5_THEKT</name>
<proteinExistence type="predicted"/>